<dbReference type="Proteomes" id="UP000269923">
    <property type="component" value="Unassembled WGS sequence"/>
</dbReference>
<sequence>MGFFDRFSGETISRQPENSEEGRFVDLASNEIVLSNQGKSYLANPKWNNQQLTEFDCITHAVKLIAQNYQKNASRSPLMPPELAQQAILLDLENELAEILAKGHLHAIALHPRLDVHYQDNVVALPRAKRLAKSALTHLSSHSDCWQRRTITGILPKKILAEFSEDFYEIYENRLYKCLLDRLENYLTKRLNWLSFIKQNLEDFLNFQNAESINFRLRNRICELWGENYQNNKIDTQLDNNQKSIQIIEKQLKTIIGLKQTGLYTKMPVYTHIPNQMRRTNILNHDEHYRHLPKLWDKLNLSQQDTLTLEQEKQWAIDLQNDYEDYIQLLLERVFEKYHFNSHNQSFLFAGNTYLIKKEHHCFVISDDTYQELLTIIPIVNQSNTYSIDFSANRIACSLFQQNNILNVSPKDLYVLEKMKDKIDEFLYQILCQNYAQRVHSIPNKIIELAKKYHQYFELSEKNSVKIIQPLSDDINHELNDLLNQYCNNETKIKFEKQIDNLDQIQNLCGCEQAIIDFRPNSNGFYAQCQNCQTIYKLIDNRFYKEIS</sequence>
<proteinExistence type="predicted"/>
<dbReference type="EMBL" id="RQYC01000007">
    <property type="protein sequence ID" value="RRD90228.1"/>
    <property type="molecule type" value="Genomic_DNA"/>
</dbReference>
<name>A0A3P2A5P2_9NEIS</name>
<dbReference type="OrthoDB" id="8884239at2"/>
<keyword evidence="3" id="KW-1185">Reference proteome</keyword>
<comment type="caution">
    <text evidence="2">The sequence shown here is derived from an EMBL/GenBank/DDBJ whole genome shotgun (WGS) entry which is preliminary data.</text>
</comment>
<feature type="region of interest" description="Disordered" evidence="1">
    <location>
        <begin position="1"/>
        <end position="20"/>
    </location>
</feature>
<evidence type="ECO:0000313" key="2">
    <source>
        <dbReference type="EMBL" id="RRD90228.1"/>
    </source>
</evidence>
<evidence type="ECO:0008006" key="4">
    <source>
        <dbReference type="Google" id="ProtNLM"/>
    </source>
</evidence>
<protein>
    <recommendedName>
        <fullName evidence="4">DUF2357 domain-containing protein</fullName>
    </recommendedName>
</protein>
<gene>
    <name evidence="2" type="ORF">EII21_06255</name>
</gene>
<dbReference type="RefSeq" id="WP_124794831.1">
    <property type="nucleotide sequence ID" value="NZ_RQYC01000007.1"/>
</dbReference>
<reference evidence="2 3" key="1">
    <citation type="submission" date="2018-11" db="EMBL/GenBank/DDBJ databases">
        <title>Genomes From Bacteria Associated with the Canine Oral Cavity: a Test Case for Automated Genome-Based Taxonomic Assignment.</title>
        <authorList>
            <person name="Coil D.A."/>
            <person name="Jospin G."/>
            <person name="Darling A.E."/>
            <person name="Wallis C."/>
            <person name="Davis I.J."/>
            <person name="Harris S."/>
            <person name="Eisen J.A."/>
            <person name="Holcombe L.J."/>
            <person name="O'Flynn C."/>
        </authorList>
    </citation>
    <scope>NUCLEOTIDE SEQUENCE [LARGE SCALE GENOMIC DNA]</scope>
    <source>
        <strain evidence="2 3">COT-280</strain>
    </source>
</reference>
<accession>A0A3P2A5P2</accession>
<evidence type="ECO:0000256" key="1">
    <source>
        <dbReference type="SAM" id="MobiDB-lite"/>
    </source>
</evidence>
<dbReference type="AlphaFoldDB" id="A0A3P2A5P2"/>
<evidence type="ECO:0000313" key="3">
    <source>
        <dbReference type="Proteomes" id="UP000269923"/>
    </source>
</evidence>
<organism evidence="2 3">
    <name type="scientific">Conchiformibius steedae</name>
    <dbReference type="NCBI Taxonomy" id="153493"/>
    <lineage>
        <taxon>Bacteria</taxon>
        <taxon>Pseudomonadati</taxon>
        <taxon>Pseudomonadota</taxon>
        <taxon>Betaproteobacteria</taxon>
        <taxon>Neisseriales</taxon>
        <taxon>Neisseriaceae</taxon>
        <taxon>Conchiformibius</taxon>
    </lineage>
</organism>